<reference evidence="7 8" key="1">
    <citation type="submission" date="2019-07" db="EMBL/GenBank/DDBJ databases">
        <authorList>
            <person name="Yang M."/>
            <person name="Zhao D."/>
            <person name="Xiang H."/>
        </authorList>
    </citation>
    <scope>NUCLEOTIDE SEQUENCE [LARGE SCALE GENOMIC DNA]</scope>
    <source>
        <strain evidence="7 8">IM1326</strain>
    </source>
</reference>
<dbReference type="OrthoDB" id="9760225at2"/>
<dbReference type="Pfam" id="PF03968">
    <property type="entry name" value="LptD_N"/>
    <property type="match status" value="1"/>
</dbReference>
<keyword evidence="3 4" id="KW-0998">Cell outer membrane</keyword>
<comment type="similarity">
    <text evidence="4">Belongs to the LptD family.</text>
</comment>
<evidence type="ECO:0000313" key="8">
    <source>
        <dbReference type="Proteomes" id="UP000320359"/>
    </source>
</evidence>
<evidence type="ECO:0000259" key="6">
    <source>
        <dbReference type="Pfam" id="PF04453"/>
    </source>
</evidence>
<evidence type="ECO:0000256" key="4">
    <source>
        <dbReference type="HAMAP-Rule" id="MF_01411"/>
    </source>
</evidence>
<sequence>MTFSFRPFASTCRTILRALIGAGWASLLVGVSYAQEAAELSPTTSPVGPPADQCRVLPSWLLELPARGELDGNASELEIRSFADRTQIDRNRFATMEGNVQLIQGDQFLRTDRAQLDQLTGKLSATGGLVYSDGYIAVRATEFHADSFEQAVQIVDSEYVLIPTGAIGRAGKIDIQAASGSREVTLHQGTFTTCPGDRPAWQIRASEITVNENESWGTAHHAQFRIFDVPILYIPRFSFPVTDERKSGFLYPTIRSSSRNGLEVEIPYYLNLAPNYDMTLSPRLMSERGIMGVVEARYLTPSHEGSTYVEYLDSDTSTSGNNSRSLWRVEHATEISSRWSSYLDIAQVSDVAYINDFGAPFANRADPNLYRRAQFDYRGNQTRAQIQIEDFQMLGPYRAPYRTLPRVSVQHEEGISNNLTAHLHSEFSHFRNPINNSDYATRMHVEPSLRYRVVRPAWDWTADLHYLVTHYEQSSENPAQGSTTRALPQFRWHGQVNLERQNTKREGFQTLTPQIQYLYVPFRDQNRIGIYDTILMQDNYHSLFRPRRFTGLDRIADAHQVTIGASTSFFDAHAEELMRFSLGQIIYLDESRTQLFDETSRITASNSEVAAELDFRLSSRWFASSAIQYDTDLSLVRKSRAAIEYRKDDGNLIQLNHRRVRGLVGTSEEVEQAGFLGTWALADDWRVASHWYHDLRSNRAMDAAIGVQYDRCCWSVRVSAYRRVDRNFEFLQPGEPLPPAEFDTGVSLQFILTGLGSSGPGMLDMLQQSIFGYRRPFYLNN</sequence>
<keyword evidence="2 4" id="KW-0472">Membrane</keyword>
<dbReference type="InterPro" id="IPR007543">
    <property type="entry name" value="LptD_C"/>
</dbReference>
<dbReference type="HAMAP" id="MF_01411">
    <property type="entry name" value="LPS_assembly_LptD"/>
    <property type="match status" value="1"/>
</dbReference>
<dbReference type="GO" id="GO:1990351">
    <property type="term" value="C:transporter complex"/>
    <property type="evidence" value="ECO:0007669"/>
    <property type="project" value="TreeGrafter"/>
</dbReference>
<dbReference type="InterPro" id="IPR005653">
    <property type="entry name" value="OstA-like_N"/>
</dbReference>
<evidence type="ECO:0000259" key="5">
    <source>
        <dbReference type="Pfam" id="PF03968"/>
    </source>
</evidence>
<dbReference type="InterPro" id="IPR020889">
    <property type="entry name" value="LipoPS_assembly_LptD"/>
</dbReference>
<dbReference type="GO" id="GO:0015920">
    <property type="term" value="P:lipopolysaccharide transport"/>
    <property type="evidence" value="ECO:0007669"/>
    <property type="project" value="InterPro"/>
</dbReference>
<comment type="caution">
    <text evidence="7">The sequence shown here is derived from an EMBL/GenBank/DDBJ whole genome shotgun (WGS) entry which is preliminary data.</text>
</comment>
<dbReference type="InterPro" id="IPR050218">
    <property type="entry name" value="LptD"/>
</dbReference>
<dbReference type="Proteomes" id="UP000320359">
    <property type="component" value="Unassembled WGS sequence"/>
</dbReference>
<accession>A0A552WZY0</accession>
<dbReference type="Pfam" id="PF04453">
    <property type="entry name" value="LptD"/>
    <property type="match status" value="1"/>
</dbReference>
<protein>
    <recommendedName>
        <fullName evidence="4">LPS-assembly protein LptD</fullName>
    </recommendedName>
</protein>
<keyword evidence="1 4" id="KW-0732">Signal</keyword>
<dbReference type="RefSeq" id="WP_143236471.1">
    <property type="nucleotide sequence ID" value="NZ_VJWL01000004.1"/>
</dbReference>
<evidence type="ECO:0000256" key="2">
    <source>
        <dbReference type="ARBA" id="ARBA00023136"/>
    </source>
</evidence>
<gene>
    <name evidence="4 7" type="primary">lptD</name>
    <name evidence="7" type="ORF">FM042_10870</name>
</gene>
<dbReference type="AlphaFoldDB" id="A0A552WZY0"/>
<keyword evidence="8" id="KW-1185">Reference proteome</keyword>
<comment type="function">
    <text evidence="4">Together with LptE, is involved in the assembly of lipopolysaccharide (LPS) at the surface of the outer membrane.</text>
</comment>
<name>A0A552WZY0_9GAMM</name>
<dbReference type="GO" id="GO:0043165">
    <property type="term" value="P:Gram-negative-bacterium-type cell outer membrane assembly"/>
    <property type="evidence" value="ECO:0007669"/>
    <property type="project" value="UniProtKB-UniRule"/>
</dbReference>
<evidence type="ECO:0000313" key="7">
    <source>
        <dbReference type="EMBL" id="TRW48149.1"/>
    </source>
</evidence>
<organism evidence="7 8">
    <name type="scientific">Aliidiomarina halalkaliphila</name>
    <dbReference type="NCBI Taxonomy" id="2593535"/>
    <lineage>
        <taxon>Bacteria</taxon>
        <taxon>Pseudomonadati</taxon>
        <taxon>Pseudomonadota</taxon>
        <taxon>Gammaproteobacteria</taxon>
        <taxon>Alteromonadales</taxon>
        <taxon>Idiomarinaceae</taxon>
        <taxon>Aliidiomarina</taxon>
    </lineage>
</organism>
<feature type="domain" description="Organic solvent tolerance-like N-terminal" evidence="5">
    <location>
        <begin position="83"/>
        <end position="214"/>
    </location>
</feature>
<dbReference type="GO" id="GO:0009279">
    <property type="term" value="C:cell outer membrane"/>
    <property type="evidence" value="ECO:0007669"/>
    <property type="project" value="UniProtKB-SubCell"/>
</dbReference>
<comment type="subcellular location">
    <subcellularLocation>
        <location evidence="4">Cell outer membrane</location>
    </subcellularLocation>
</comment>
<dbReference type="PANTHER" id="PTHR30189">
    <property type="entry name" value="LPS-ASSEMBLY PROTEIN"/>
    <property type="match status" value="1"/>
</dbReference>
<evidence type="ECO:0000256" key="1">
    <source>
        <dbReference type="ARBA" id="ARBA00022729"/>
    </source>
</evidence>
<evidence type="ECO:0000256" key="3">
    <source>
        <dbReference type="ARBA" id="ARBA00023237"/>
    </source>
</evidence>
<feature type="domain" description="LptD C-terminal" evidence="6">
    <location>
        <begin position="323"/>
        <end position="685"/>
    </location>
</feature>
<comment type="subunit">
    <text evidence="4">Component of the lipopolysaccharide transport and assembly complex. Interacts with LptE and LptA.</text>
</comment>
<comment type="caution">
    <text evidence="4">Lacks conserved residue(s) required for the propagation of feature annotation.</text>
</comment>
<proteinExistence type="inferred from homology"/>
<dbReference type="PANTHER" id="PTHR30189:SF1">
    <property type="entry name" value="LPS-ASSEMBLY PROTEIN LPTD"/>
    <property type="match status" value="1"/>
</dbReference>
<dbReference type="EMBL" id="VJWL01000004">
    <property type="protein sequence ID" value="TRW48149.1"/>
    <property type="molecule type" value="Genomic_DNA"/>
</dbReference>